<dbReference type="EMBL" id="MU275850">
    <property type="protein sequence ID" value="KAI0051696.1"/>
    <property type="molecule type" value="Genomic_DNA"/>
</dbReference>
<accession>A0ACB8S6J0</accession>
<organism evidence="1 2">
    <name type="scientific">Auriscalpium vulgare</name>
    <dbReference type="NCBI Taxonomy" id="40419"/>
    <lineage>
        <taxon>Eukaryota</taxon>
        <taxon>Fungi</taxon>
        <taxon>Dikarya</taxon>
        <taxon>Basidiomycota</taxon>
        <taxon>Agaricomycotina</taxon>
        <taxon>Agaricomycetes</taxon>
        <taxon>Russulales</taxon>
        <taxon>Auriscalpiaceae</taxon>
        <taxon>Auriscalpium</taxon>
    </lineage>
</organism>
<proteinExistence type="predicted"/>
<evidence type="ECO:0000313" key="2">
    <source>
        <dbReference type="Proteomes" id="UP000814033"/>
    </source>
</evidence>
<name>A0ACB8S6J0_9AGAM</name>
<reference evidence="1" key="2">
    <citation type="journal article" date="2022" name="New Phytol.">
        <title>Evolutionary transition to the ectomycorrhizal habit in the genomes of a hyperdiverse lineage of mushroom-forming fungi.</title>
        <authorList>
            <person name="Looney B."/>
            <person name="Miyauchi S."/>
            <person name="Morin E."/>
            <person name="Drula E."/>
            <person name="Courty P.E."/>
            <person name="Kohler A."/>
            <person name="Kuo A."/>
            <person name="LaButti K."/>
            <person name="Pangilinan J."/>
            <person name="Lipzen A."/>
            <person name="Riley R."/>
            <person name="Andreopoulos W."/>
            <person name="He G."/>
            <person name="Johnson J."/>
            <person name="Nolan M."/>
            <person name="Tritt A."/>
            <person name="Barry K.W."/>
            <person name="Grigoriev I.V."/>
            <person name="Nagy L.G."/>
            <person name="Hibbett D."/>
            <person name="Henrissat B."/>
            <person name="Matheny P.B."/>
            <person name="Labbe J."/>
            <person name="Martin F.M."/>
        </authorList>
    </citation>
    <scope>NUCLEOTIDE SEQUENCE</scope>
    <source>
        <strain evidence="1">FP105234-sp</strain>
    </source>
</reference>
<evidence type="ECO:0000313" key="1">
    <source>
        <dbReference type="EMBL" id="KAI0051696.1"/>
    </source>
</evidence>
<dbReference type="Proteomes" id="UP000814033">
    <property type="component" value="Unassembled WGS sequence"/>
</dbReference>
<sequence>METSGHDFTSLATLQLPPHSRLLPSACCPDKDLVVVITRTGGKDRMSLWKMQGSKKWDVDVDSGAAQDEEIVDLAWSPDGQSIVLVHHPPRTTFHSIQDGRQERDGPVFPDLPLDGRFCGVWWLPQEKPAPTSNIPDILKRGPNIPGSAHSILKMLPLLDPVKDDTQALTSTDLFAFQGFQTSAAPKANVPAAIASWPVLPPDFLAASIQHPVRAGGASDLSAEELSDINVTTVNSILAVADTNGRLYCFLDGNYPLGVIEIQAQSRTTSLYHDSKAPVLFAHLSSGSGTSSSTTLRPVPIELSLLRSRIPRDVARVSSTARELLWYTMRVVDEMRVAWFGSDSQMGGRDPGIKWLQTLEGMQPTRAALTCPADNKRAWSLVDLTFFLVSGRSSDPISDFIGSGEQMSERGLQKWETTVVEALVKLRDYAGQRVAPACQRLHLVLEEVLGWSEMPEQYGLCELQKPDILDCLRMTSQAITVADWLSSTARRELARFKEFMKWLRYEIGNGNPTIDPHSLMTPRHDILEVNSYLISGLANNPIDEWFTKGPPTFSPQDLGVPTEKQSLTSVMERARRALQDPARMSLQHRVGTKDLSGLDKNLEALVQNLATRCQAIFFRACSATARSSKWTFDPERQRRMPESALDLEFIIRERRAEKVDQASRHPSCRERTLKKGSTTQGVAVCLFRIHCNHEARDTLDVEVAILDCQSAEGTDSVPLELLDVEFFDEESLVMVSRTRESEGPTAISTVAYADLGYEKLAAGETLGELSREGLVVEALRRWKTGQVPSSRMPIKRSRRLAACGDGAAWVAVNGRAGRRVACVLGAAGVLEVVDLEGDGDESGSEGGGG</sequence>
<reference evidence="1" key="1">
    <citation type="submission" date="2021-02" db="EMBL/GenBank/DDBJ databases">
        <authorList>
            <consortium name="DOE Joint Genome Institute"/>
            <person name="Ahrendt S."/>
            <person name="Looney B.P."/>
            <person name="Miyauchi S."/>
            <person name="Morin E."/>
            <person name="Drula E."/>
            <person name="Courty P.E."/>
            <person name="Chicoki N."/>
            <person name="Fauchery L."/>
            <person name="Kohler A."/>
            <person name="Kuo A."/>
            <person name="Labutti K."/>
            <person name="Pangilinan J."/>
            <person name="Lipzen A."/>
            <person name="Riley R."/>
            <person name="Andreopoulos W."/>
            <person name="He G."/>
            <person name="Johnson J."/>
            <person name="Barry K.W."/>
            <person name="Grigoriev I.V."/>
            <person name="Nagy L."/>
            <person name="Hibbett D."/>
            <person name="Henrissat B."/>
            <person name="Matheny P.B."/>
            <person name="Labbe J."/>
            <person name="Martin F."/>
        </authorList>
    </citation>
    <scope>NUCLEOTIDE SEQUENCE</scope>
    <source>
        <strain evidence="1">FP105234-sp</strain>
    </source>
</reference>
<comment type="caution">
    <text evidence="1">The sequence shown here is derived from an EMBL/GenBank/DDBJ whole genome shotgun (WGS) entry which is preliminary data.</text>
</comment>
<keyword evidence="2" id="KW-1185">Reference proteome</keyword>
<gene>
    <name evidence="1" type="ORF">FA95DRAFT_1534014</name>
</gene>
<protein>
    <submittedName>
        <fullName evidence="1">Uncharacterized protein</fullName>
    </submittedName>
</protein>